<dbReference type="SUPFAM" id="SSF75169">
    <property type="entry name" value="DsrEFH-like"/>
    <property type="match status" value="1"/>
</dbReference>
<organism evidence="1">
    <name type="scientific">hydrothermal vent metagenome</name>
    <dbReference type="NCBI Taxonomy" id="652676"/>
    <lineage>
        <taxon>unclassified sequences</taxon>
        <taxon>metagenomes</taxon>
        <taxon>ecological metagenomes</taxon>
    </lineage>
</organism>
<dbReference type="AlphaFoldDB" id="A0A3B1CEF5"/>
<proteinExistence type="predicted"/>
<name>A0A3B1CEF5_9ZZZZ</name>
<dbReference type="Gene3D" id="3.40.1260.10">
    <property type="entry name" value="DsrEFH-like"/>
    <property type="match status" value="1"/>
</dbReference>
<dbReference type="InterPro" id="IPR027396">
    <property type="entry name" value="DsrEFH-like"/>
</dbReference>
<accession>A0A3B1CEF5</accession>
<dbReference type="EMBL" id="UOGF01000016">
    <property type="protein sequence ID" value="VAX26602.1"/>
    <property type="molecule type" value="Genomic_DNA"/>
</dbReference>
<gene>
    <name evidence="1" type="ORF">MNBD_NITROSPIRAE01-938</name>
</gene>
<evidence type="ECO:0000313" key="1">
    <source>
        <dbReference type="EMBL" id="VAX26602.1"/>
    </source>
</evidence>
<reference evidence="1" key="1">
    <citation type="submission" date="2018-06" db="EMBL/GenBank/DDBJ databases">
        <authorList>
            <person name="Zhirakovskaya E."/>
        </authorList>
    </citation>
    <scope>NUCLEOTIDE SEQUENCE</scope>
</reference>
<sequence length="115" mass="13019">MHKKIVVLIQSDPRTNHRVCEGIRIALGLVASEHQVTVLLIKQAVHILETDKTDFVDEERLEHFLLAFEHFPGVLFMDAASSKRYDFCLENEAVGLLSQSASAEKISEADCFFIF</sequence>
<protein>
    <submittedName>
        <fullName evidence="1">Uncharacterized protein</fullName>
    </submittedName>
</protein>